<dbReference type="Gene3D" id="2.60.40.3500">
    <property type="match status" value="1"/>
</dbReference>
<dbReference type="SUPFAM" id="SSF54106">
    <property type="entry name" value="LysM domain"/>
    <property type="match status" value="1"/>
</dbReference>
<keyword evidence="5" id="KW-0961">Cell wall biogenesis/degradation</keyword>
<proteinExistence type="predicted"/>
<dbReference type="Pfam" id="PF01476">
    <property type="entry name" value="LysM"/>
    <property type="match status" value="1"/>
</dbReference>
<dbReference type="Pfam" id="PF11741">
    <property type="entry name" value="AMIN"/>
    <property type="match status" value="1"/>
</dbReference>
<protein>
    <submittedName>
        <fullName evidence="7">N-acetylmuramoyl-L-alanine amidase</fullName>
        <ecNumber evidence="7">3.5.1.28</ecNumber>
    </submittedName>
</protein>
<dbReference type="SMART" id="SM00257">
    <property type="entry name" value="LysM"/>
    <property type="match status" value="1"/>
</dbReference>
<evidence type="ECO:0000256" key="4">
    <source>
        <dbReference type="ARBA" id="ARBA00022801"/>
    </source>
</evidence>
<keyword evidence="4 7" id="KW-0378">Hydrolase</keyword>
<reference evidence="7" key="1">
    <citation type="submission" date="2018-06" db="EMBL/GenBank/DDBJ databases">
        <authorList>
            <person name="Zhirakovskaya E."/>
        </authorList>
    </citation>
    <scope>NUCLEOTIDE SEQUENCE</scope>
</reference>
<dbReference type="PANTHER" id="PTHR30404:SF0">
    <property type="entry name" value="N-ACETYLMURAMOYL-L-ALANINE AMIDASE AMIC"/>
    <property type="match status" value="1"/>
</dbReference>
<comment type="subcellular location">
    <subcellularLocation>
        <location evidence="1">Periplasm</location>
    </subcellularLocation>
</comment>
<dbReference type="GO" id="GO:0030288">
    <property type="term" value="C:outer membrane-bounded periplasmic space"/>
    <property type="evidence" value="ECO:0007669"/>
    <property type="project" value="TreeGrafter"/>
</dbReference>
<dbReference type="Pfam" id="PF01520">
    <property type="entry name" value="Amidase_3"/>
    <property type="match status" value="1"/>
</dbReference>
<evidence type="ECO:0000256" key="1">
    <source>
        <dbReference type="ARBA" id="ARBA00004418"/>
    </source>
</evidence>
<accession>A0A3B1ATN1</accession>
<dbReference type="Gene3D" id="3.10.350.10">
    <property type="entry name" value="LysM domain"/>
    <property type="match status" value="1"/>
</dbReference>
<dbReference type="InterPro" id="IPR050695">
    <property type="entry name" value="N-acetylmuramoyl_amidase_3"/>
</dbReference>
<evidence type="ECO:0000256" key="3">
    <source>
        <dbReference type="ARBA" id="ARBA00022764"/>
    </source>
</evidence>
<dbReference type="InterPro" id="IPR021731">
    <property type="entry name" value="AMIN_dom"/>
</dbReference>
<name>A0A3B1ATN1_9ZZZZ</name>
<dbReference type="InterPro" id="IPR018392">
    <property type="entry name" value="LysM"/>
</dbReference>
<dbReference type="EMBL" id="UOFX01000051">
    <property type="protein sequence ID" value="VAX09346.1"/>
    <property type="molecule type" value="Genomic_DNA"/>
</dbReference>
<sequence length="436" mass="47901">MKQLATLICLFIGLPLQAANPSINDLRLWAAPDHTRLVFDTSGPVDHSLMRLNAPDRLVIDIKHASLHASMPLTREKDRYIKRLRSGVRNKNDLRIVLDLKQDVQPKSFMLKPNDKYGHRLVIDLYGVDKTSGKKPGVTKTVLDGRGPRDIIVAIDAGHGGEDVGASGPRGNREKDVSLAISRRLEALIKAEPGMRPVMTRTGDYYVALRKRMHIARQQKADLFISIHADAFRDPRVKGASVYTLSSRGASSEAARWLANSENSSDLVGGVKLDDKDDLLASVLLDLSQNATRQVSTEAASQVYRQLKKIGDVHGRRVQQAGFMVLKSPDIPSILVETSFISNPAEERKLIDPRHQQKLAKAILSGVRSYFNAAPPPGTMLAARNSGSLAKHVISRGDTLSGIADRYRVSLAILRTVNHIKSDRIQVGQVLQIPGG</sequence>
<dbReference type="SMART" id="SM00646">
    <property type="entry name" value="Ami_3"/>
    <property type="match status" value="1"/>
</dbReference>
<evidence type="ECO:0000256" key="5">
    <source>
        <dbReference type="ARBA" id="ARBA00023316"/>
    </source>
</evidence>
<evidence type="ECO:0000259" key="6">
    <source>
        <dbReference type="PROSITE" id="PS51782"/>
    </source>
</evidence>
<dbReference type="Gene3D" id="3.40.630.40">
    <property type="entry name" value="Zn-dependent exopeptidases"/>
    <property type="match status" value="1"/>
</dbReference>
<dbReference type="CDD" id="cd02696">
    <property type="entry name" value="MurNAc-LAA"/>
    <property type="match status" value="1"/>
</dbReference>
<feature type="domain" description="LysM" evidence="6">
    <location>
        <begin position="390"/>
        <end position="433"/>
    </location>
</feature>
<dbReference type="FunFam" id="3.40.630.40:FF:000001">
    <property type="entry name" value="N-acetylmuramoyl-L-alanine amidase"/>
    <property type="match status" value="1"/>
</dbReference>
<dbReference type="AlphaFoldDB" id="A0A3B1ATN1"/>
<dbReference type="CDD" id="cd00118">
    <property type="entry name" value="LysM"/>
    <property type="match status" value="1"/>
</dbReference>
<dbReference type="InterPro" id="IPR002508">
    <property type="entry name" value="MurNAc-LAA_cat"/>
</dbReference>
<evidence type="ECO:0000256" key="2">
    <source>
        <dbReference type="ARBA" id="ARBA00022729"/>
    </source>
</evidence>
<dbReference type="PROSITE" id="PS51782">
    <property type="entry name" value="LYSM"/>
    <property type="match status" value="1"/>
</dbReference>
<evidence type="ECO:0000313" key="7">
    <source>
        <dbReference type="EMBL" id="VAX09346.1"/>
    </source>
</evidence>
<keyword evidence="3" id="KW-0574">Periplasm</keyword>
<gene>
    <name evidence="7" type="ORF">MNBD_GAMMA26-1876</name>
</gene>
<dbReference type="EC" id="3.5.1.28" evidence="7"/>
<dbReference type="GO" id="GO:0009253">
    <property type="term" value="P:peptidoglycan catabolic process"/>
    <property type="evidence" value="ECO:0007669"/>
    <property type="project" value="InterPro"/>
</dbReference>
<dbReference type="PANTHER" id="PTHR30404">
    <property type="entry name" value="N-ACETYLMURAMOYL-L-ALANINE AMIDASE"/>
    <property type="match status" value="1"/>
</dbReference>
<organism evidence="7">
    <name type="scientific">hydrothermal vent metagenome</name>
    <dbReference type="NCBI Taxonomy" id="652676"/>
    <lineage>
        <taxon>unclassified sequences</taxon>
        <taxon>metagenomes</taxon>
        <taxon>ecological metagenomes</taxon>
    </lineage>
</organism>
<dbReference type="GO" id="GO:0008745">
    <property type="term" value="F:N-acetylmuramoyl-L-alanine amidase activity"/>
    <property type="evidence" value="ECO:0007669"/>
    <property type="project" value="UniProtKB-EC"/>
</dbReference>
<dbReference type="GO" id="GO:0071555">
    <property type="term" value="P:cell wall organization"/>
    <property type="evidence" value="ECO:0007669"/>
    <property type="project" value="UniProtKB-KW"/>
</dbReference>
<dbReference type="InterPro" id="IPR036779">
    <property type="entry name" value="LysM_dom_sf"/>
</dbReference>
<keyword evidence="2" id="KW-0732">Signal</keyword>
<dbReference type="SUPFAM" id="SSF53187">
    <property type="entry name" value="Zn-dependent exopeptidases"/>
    <property type="match status" value="1"/>
</dbReference>